<protein>
    <recommendedName>
        <fullName evidence="3">GE37468 family thiazolyl peptide</fullName>
    </recommendedName>
</protein>
<comment type="caution">
    <text evidence="1">The sequence shown here is derived from an EMBL/GenBank/DDBJ whole genome shotgun (WGS) entry which is preliminary data.</text>
</comment>
<dbReference type="EMBL" id="BAAANY010000036">
    <property type="protein sequence ID" value="GAA1710021.1"/>
    <property type="molecule type" value="Genomic_DNA"/>
</dbReference>
<evidence type="ECO:0000313" key="1">
    <source>
        <dbReference type="EMBL" id="GAA1710021.1"/>
    </source>
</evidence>
<evidence type="ECO:0008006" key="3">
    <source>
        <dbReference type="Google" id="ProtNLM"/>
    </source>
</evidence>
<reference evidence="1 2" key="1">
    <citation type="journal article" date="2019" name="Int. J. Syst. Evol. Microbiol.">
        <title>The Global Catalogue of Microorganisms (GCM) 10K type strain sequencing project: providing services to taxonomists for standard genome sequencing and annotation.</title>
        <authorList>
            <consortium name="The Broad Institute Genomics Platform"/>
            <consortium name="The Broad Institute Genome Sequencing Center for Infectious Disease"/>
            <person name="Wu L."/>
            <person name="Ma J."/>
        </authorList>
    </citation>
    <scope>NUCLEOTIDE SEQUENCE [LARGE SCALE GENOMIC DNA]</scope>
    <source>
        <strain evidence="1 2">JCM 14718</strain>
    </source>
</reference>
<proteinExistence type="predicted"/>
<gene>
    <name evidence="1" type="ORF">GCM10009765_69140</name>
</gene>
<organism evidence="1 2">
    <name type="scientific">Fodinicola feengrottensis</name>
    <dbReference type="NCBI Taxonomy" id="435914"/>
    <lineage>
        <taxon>Bacteria</taxon>
        <taxon>Bacillati</taxon>
        <taxon>Actinomycetota</taxon>
        <taxon>Actinomycetes</taxon>
        <taxon>Mycobacteriales</taxon>
        <taxon>Fodinicola</taxon>
    </lineage>
</organism>
<dbReference type="Proteomes" id="UP001500618">
    <property type="component" value="Unassembled WGS sequence"/>
</dbReference>
<keyword evidence="2" id="KW-1185">Reference proteome</keyword>
<sequence>MMTAPVNEKATAEFDLVIGDLELEIPALDETTASTTHLGTGGGNCFDCTCAGIYCS</sequence>
<name>A0ABN2IR24_9ACTN</name>
<evidence type="ECO:0000313" key="2">
    <source>
        <dbReference type="Proteomes" id="UP001500618"/>
    </source>
</evidence>
<accession>A0ABN2IR24</accession>